<dbReference type="GO" id="GO:0006388">
    <property type="term" value="P:tRNA splicing, via endonucleolytic cleavage and ligation"/>
    <property type="evidence" value="ECO:0007669"/>
    <property type="project" value="TreeGrafter"/>
</dbReference>
<protein>
    <recommendedName>
        <fullName evidence="2">Polynucleotide 5'-hydroxyl-kinase GRC3</fullName>
    </recommendedName>
    <alternativeName>
        <fullName evidence="1">Polynucleotide 5'-hydroxyl-kinase grc3</fullName>
    </alternativeName>
</protein>
<evidence type="ECO:0000313" key="7">
    <source>
        <dbReference type="EMBL" id="KAJ3090235.1"/>
    </source>
</evidence>
<dbReference type="GO" id="GO:0051731">
    <property type="term" value="F:polynucleotide 5'-hydroxyl-kinase activity"/>
    <property type="evidence" value="ECO:0007669"/>
    <property type="project" value="InterPro"/>
</dbReference>
<dbReference type="InterPro" id="IPR032324">
    <property type="entry name" value="Clp1_N"/>
</dbReference>
<dbReference type="Pfam" id="PF16573">
    <property type="entry name" value="CLP1_N"/>
    <property type="match status" value="1"/>
</dbReference>
<evidence type="ECO:0000313" key="8">
    <source>
        <dbReference type="Proteomes" id="UP001211907"/>
    </source>
</evidence>
<dbReference type="Pfam" id="PF16575">
    <property type="entry name" value="CLP1_P"/>
    <property type="match status" value="1"/>
</dbReference>
<dbReference type="EMBL" id="JADGJH010003544">
    <property type="protein sequence ID" value="KAJ3090235.1"/>
    <property type="molecule type" value="Genomic_DNA"/>
</dbReference>
<sequence>ATATGSGITGEEAAWEQWKLEPETELRFEVSPKETVLLKISAGTAEIFGTGACAGETPMNQYLNTHLALEAIRRDALSFSTTSNQLSGPKVMIVGPQDVGKTSLAKILLSYSVKLGHPQIYADTDIGEAASLSLPGTLAASVFSRAVDVEEGMGGTLVSSGTAPVVFYYGYNEVNEKPKLYRKLMERLAEVVGVKLMNDAKVRAAGLIINTPAAFSEPSGYELLSHAISVFKPTVLLVIGHERLYADLSRQHQSNRELTVLKLTKSGGV</sequence>
<organism evidence="7 8">
    <name type="scientific">Physocladia obscura</name>
    <dbReference type="NCBI Taxonomy" id="109957"/>
    <lineage>
        <taxon>Eukaryota</taxon>
        <taxon>Fungi</taxon>
        <taxon>Fungi incertae sedis</taxon>
        <taxon>Chytridiomycota</taxon>
        <taxon>Chytridiomycota incertae sedis</taxon>
        <taxon>Chytridiomycetes</taxon>
        <taxon>Chytridiales</taxon>
        <taxon>Chytriomycetaceae</taxon>
        <taxon>Physocladia</taxon>
    </lineage>
</organism>
<name>A0AAD5SUW2_9FUNG</name>
<dbReference type="Gene3D" id="2.60.120.1030">
    <property type="entry name" value="Clp1, DNA binding domain"/>
    <property type="match status" value="1"/>
</dbReference>
<gene>
    <name evidence="7" type="primary">CLP1</name>
    <name evidence="7" type="ORF">HK100_007508</name>
</gene>
<evidence type="ECO:0000256" key="4">
    <source>
        <dbReference type="ARBA" id="ARBA00022840"/>
    </source>
</evidence>
<feature type="non-terminal residue" evidence="7">
    <location>
        <position position="269"/>
    </location>
</feature>
<dbReference type="InterPro" id="IPR038239">
    <property type="entry name" value="Clp1_N_sf"/>
</dbReference>
<evidence type="ECO:0000259" key="6">
    <source>
        <dbReference type="Pfam" id="PF16575"/>
    </source>
</evidence>
<keyword evidence="8" id="KW-1185">Reference proteome</keyword>
<feature type="non-terminal residue" evidence="7">
    <location>
        <position position="1"/>
    </location>
</feature>
<evidence type="ECO:0000259" key="5">
    <source>
        <dbReference type="Pfam" id="PF16573"/>
    </source>
</evidence>
<dbReference type="InterPro" id="IPR027417">
    <property type="entry name" value="P-loop_NTPase"/>
</dbReference>
<evidence type="ECO:0000256" key="3">
    <source>
        <dbReference type="ARBA" id="ARBA00022741"/>
    </source>
</evidence>
<evidence type="ECO:0000256" key="1">
    <source>
        <dbReference type="ARBA" id="ARBA00018706"/>
    </source>
</evidence>
<dbReference type="SUPFAM" id="SSF52540">
    <property type="entry name" value="P-loop containing nucleoside triphosphate hydrolases"/>
    <property type="match status" value="1"/>
</dbReference>
<feature type="domain" description="Clp1 N-terminal" evidence="5">
    <location>
        <begin position="19"/>
        <end position="50"/>
    </location>
</feature>
<dbReference type="GO" id="GO:0005634">
    <property type="term" value="C:nucleus"/>
    <property type="evidence" value="ECO:0007669"/>
    <property type="project" value="TreeGrafter"/>
</dbReference>
<dbReference type="Gene3D" id="3.40.50.300">
    <property type="entry name" value="P-loop containing nucleotide triphosphate hydrolases"/>
    <property type="match status" value="1"/>
</dbReference>
<accession>A0AAD5SUW2</accession>
<keyword evidence="3" id="KW-0547">Nucleotide-binding</keyword>
<evidence type="ECO:0000256" key="2">
    <source>
        <dbReference type="ARBA" id="ARBA00019824"/>
    </source>
</evidence>
<keyword evidence="4" id="KW-0067">ATP-binding</keyword>
<dbReference type="PANTHER" id="PTHR12755">
    <property type="entry name" value="CLEAVAGE/POLYADENYLATION FACTOR IA SUBUNIT CLP1P"/>
    <property type="match status" value="1"/>
</dbReference>
<feature type="domain" description="Clp1 P-loop" evidence="6">
    <location>
        <begin position="95"/>
        <end position="269"/>
    </location>
</feature>
<dbReference type="AlphaFoldDB" id="A0AAD5SUW2"/>
<reference evidence="7" key="1">
    <citation type="submission" date="2020-05" db="EMBL/GenBank/DDBJ databases">
        <title>Phylogenomic resolution of chytrid fungi.</title>
        <authorList>
            <person name="Stajich J.E."/>
            <person name="Amses K."/>
            <person name="Simmons R."/>
            <person name="Seto K."/>
            <person name="Myers J."/>
            <person name="Bonds A."/>
            <person name="Quandt C.A."/>
            <person name="Barry K."/>
            <person name="Liu P."/>
            <person name="Grigoriev I."/>
            <person name="Longcore J.E."/>
            <person name="James T.Y."/>
        </authorList>
    </citation>
    <scope>NUCLEOTIDE SEQUENCE</scope>
    <source>
        <strain evidence="7">JEL0513</strain>
    </source>
</reference>
<dbReference type="InterPro" id="IPR045116">
    <property type="entry name" value="Clp1/Grc3"/>
</dbReference>
<proteinExistence type="predicted"/>
<comment type="caution">
    <text evidence="7">The sequence shown here is derived from an EMBL/GenBank/DDBJ whole genome shotgun (WGS) entry which is preliminary data.</text>
</comment>
<dbReference type="InterPro" id="IPR032319">
    <property type="entry name" value="CLP1_P"/>
</dbReference>
<dbReference type="GO" id="GO:0005524">
    <property type="term" value="F:ATP binding"/>
    <property type="evidence" value="ECO:0007669"/>
    <property type="project" value="UniProtKB-KW"/>
</dbReference>
<dbReference type="Proteomes" id="UP001211907">
    <property type="component" value="Unassembled WGS sequence"/>
</dbReference>
<dbReference type="PANTHER" id="PTHR12755:SF6">
    <property type="entry name" value="POLYRIBONUCLEOTIDE 5'-HYDROXYL-KINASE CLP1"/>
    <property type="match status" value="1"/>
</dbReference>